<dbReference type="PANTHER" id="PTHR31716">
    <property type="entry name" value="PROTEIN FMC1 HOMOLOG"/>
    <property type="match status" value="1"/>
</dbReference>
<sequence length="104" mass="12265">MSSKSVIPVLRSLLSEYRQASSYTKLQESPLVSFILQQYKKYKVTDQQLCKAQEEMNFIAESYLCYLKSQRCYEEKWKMYHAKGERSVRDTADLVGFKLPHDPK</sequence>
<protein>
    <recommendedName>
        <fullName evidence="2">Protein FMC1 homolog</fullName>
    </recommendedName>
</protein>
<comment type="similarity">
    <text evidence="1">Belongs to the FMC1 family.</text>
</comment>
<dbReference type="Proteomes" id="UP001378592">
    <property type="component" value="Unassembled WGS sequence"/>
</dbReference>
<evidence type="ECO:0000313" key="4">
    <source>
        <dbReference type="Proteomes" id="UP001378592"/>
    </source>
</evidence>
<accession>A0AAN9VZV1</accession>
<organism evidence="3 4">
    <name type="scientific">Gryllus longicercus</name>
    <dbReference type="NCBI Taxonomy" id="2509291"/>
    <lineage>
        <taxon>Eukaryota</taxon>
        <taxon>Metazoa</taxon>
        <taxon>Ecdysozoa</taxon>
        <taxon>Arthropoda</taxon>
        <taxon>Hexapoda</taxon>
        <taxon>Insecta</taxon>
        <taxon>Pterygota</taxon>
        <taxon>Neoptera</taxon>
        <taxon>Polyneoptera</taxon>
        <taxon>Orthoptera</taxon>
        <taxon>Ensifera</taxon>
        <taxon>Gryllidea</taxon>
        <taxon>Grylloidea</taxon>
        <taxon>Gryllidae</taxon>
        <taxon>Gryllinae</taxon>
        <taxon>Gryllus</taxon>
    </lineage>
</organism>
<reference evidence="3 4" key="1">
    <citation type="submission" date="2024-03" db="EMBL/GenBank/DDBJ databases">
        <title>The genome assembly and annotation of the cricket Gryllus longicercus Weissman &amp; Gray.</title>
        <authorList>
            <person name="Szrajer S."/>
            <person name="Gray D."/>
            <person name="Ylla G."/>
        </authorList>
    </citation>
    <scope>NUCLEOTIDE SEQUENCE [LARGE SCALE GENOMIC DNA]</scope>
    <source>
        <strain evidence="3">DAG 2021-001</strain>
        <tissue evidence="3">Whole body minus gut</tissue>
    </source>
</reference>
<name>A0AAN9VZV1_9ORTH</name>
<evidence type="ECO:0000256" key="2">
    <source>
        <dbReference type="ARBA" id="ARBA00013846"/>
    </source>
</evidence>
<dbReference type="PANTHER" id="PTHR31716:SF1">
    <property type="entry name" value="PROTEIN FMC1 HOMOLOG"/>
    <property type="match status" value="1"/>
</dbReference>
<evidence type="ECO:0000256" key="1">
    <source>
        <dbReference type="ARBA" id="ARBA00009058"/>
    </source>
</evidence>
<evidence type="ECO:0000313" key="3">
    <source>
        <dbReference type="EMBL" id="KAK7871751.1"/>
    </source>
</evidence>
<dbReference type="InterPro" id="IPR037667">
    <property type="entry name" value="FMC1_homologue"/>
</dbReference>
<comment type="caution">
    <text evidence="3">The sequence shown here is derived from an EMBL/GenBank/DDBJ whole genome shotgun (WGS) entry which is preliminary data.</text>
</comment>
<keyword evidence="4" id="KW-1185">Reference proteome</keyword>
<dbReference type="AlphaFoldDB" id="A0AAN9VZV1"/>
<gene>
    <name evidence="3" type="ORF">R5R35_014019</name>
</gene>
<proteinExistence type="inferred from homology"/>
<dbReference type="CDD" id="cd20271">
    <property type="entry name" value="Complex1_LYR_FMC1"/>
    <property type="match status" value="1"/>
</dbReference>
<dbReference type="EMBL" id="JAZDUA010000034">
    <property type="protein sequence ID" value="KAK7871751.1"/>
    <property type="molecule type" value="Genomic_DNA"/>
</dbReference>
<dbReference type="GO" id="GO:0005739">
    <property type="term" value="C:mitochondrion"/>
    <property type="evidence" value="ECO:0007669"/>
    <property type="project" value="TreeGrafter"/>
</dbReference>